<evidence type="ECO:0000313" key="3">
    <source>
        <dbReference type="Proteomes" id="UP001213799"/>
    </source>
</evidence>
<reference evidence="2" key="1">
    <citation type="journal article" date="2023" name="IMA Fungus">
        <title>Comparative genomic study of the Penicillium genus elucidates a diverse pangenome and 15 lateral gene transfer events.</title>
        <authorList>
            <person name="Petersen C."/>
            <person name="Sorensen T."/>
            <person name="Nielsen M.R."/>
            <person name="Sondergaard T.E."/>
            <person name="Sorensen J.L."/>
            <person name="Fitzpatrick D.A."/>
            <person name="Frisvad J.C."/>
            <person name="Nielsen K.L."/>
        </authorList>
    </citation>
    <scope>NUCLEOTIDE SEQUENCE</scope>
    <source>
        <strain evidence="2">IBT 12815</strain>
    </source>
</reference>
<name>A0AAD6EIP0_9EURO</name>
<evidence type="ECO:0000313" key="2">
    <source>
        <dbReference type="EMBL" id="KAJ5617783.1"/>
    </source>
</evidence>
<comment type="caution">
    <text evidence="2">The sequence shown here is derived from an EMBL/GenBank/DDBJ whole genome shotgun (WGS) entry which is preliminary data.</text>
</comment>
<dbReference type="EMBL" id="JAQJAE010000001">
    <property type="protein sequence ID" value="KAJ5617783.1"/>
    <property type="molecule type" value="Genomic_DNA"/>
</dbReference>
<feature type="region of interest" description="Disordered" evidence="1">
    <location>
        <begin position="42"/>
        <end position="63"/>
    </location>
</feature>
<dbReference type="AlphaFoldDB" id="A0AAD6EIP0"/>
<evidence type="ECO:0000256" key="1">
    <source>
        <dbReference type="SAM" id="MobiDB-lite"/>
    </source>
</evidence>
<protein>
    <submittedName>
        <fullName evidence="2">Uncharacterized protein</fullName>
    </submittedName>
</protein>
<accession>A0AAD6EIP0</accession>
<dbReference type="RefSeq" id="XP_056758950.1">
    <property type="nucleotide sequence ID" value="XM_056893955.1"/>
</dbReference>
<keyword evidence="3" id="KW-1185">Reference proteome</keyword>
<sequence>MFTCLGPTRSRLLILTQQSTDLQKAVMPRHCCNDAARANELSVNADDRDDQQPMKHRPLQRMF</sequence>
<organism evidence="2 3">
    <name type="scientific">Penicillium hordei</name>
    <dbReference type="NCBI Taxonomy" id="40994"/>
    <lineage>
        <taxon>Eukaryota</taxon>
        <taxon>Fungi</taxon>
        <taxon>Dikarya</taxon>
        <taxon>Ascomycota</taxon>
        <taxon>Pezizomycotina</taxon>
        <taxon>Eurotiomycetes</taxon>
        <taxon>Eurotiomycetidae</taxon>
        <taxon>Eurotiales</taxon>
        <taxon>Aspergillaceae</taxon>
        <taxon>Penicillium</taxon>
    </lineage>
</organism>
<dbReference type="Proteomes" id="UP001213799">
    <property type="component" value="Unassembled WGS sequence"/>
</dbReference>
<gene>
    <name evidence="2" type="ORF">N7537_002897</name>
</gene>
<proteinExistence type="predicted"/>
<reference evidence="2" key="2">
    <citation type="submission" date="2023-01" db="EMBL/GenBank/DDBJ databases">
        <authorList>
            <person name="Petersen C."/>
        </authorList>
    </citation>
    <scope>NUCLEOTIDE SEQUENCE</scope>
    <source>
        <strain evidence="2">IBT 12815</strain>
    </source>
</reference>
<feature type="compositionally biased region" description="Basic residues" evidence="1">
    <location>
        <begin position="54"/>
        <end position="63"/>
    </location>
</feature>
<dbReference type="GeneID" id="81584197"/>